<proteinExistence type="predicted"/>
<name>A0A0J1BAH5_RHOIS</name>
<dbReference type="Proteomes" id="UP000036367">
    <property type="component" value="Unassembled WGS sequence"/>
</dbReference>
<comment type="caution">
    <text evidence="1">The sequence shown here is derived from an EMBL/GenBank/DDBJ whole genome shotgun (WGS) entry which is preliminary data.</text>
</comment>
<sequence length="46" mass="5515">MHYVMEHVYADLIPPAFYTMVYDVYAAGHFPCHWDENWPDGRLWVA</sequence>
<reference evidence="1" key="1">
    <citation type="submission" date="2015-05" db="EMBL/GenBank/DDBJ databases">
        <title>Permanent draft genome of Rhodopirellula islandicus K833.</title>
        <authorList>
            <person name="Kizina J."/>
            <person name="Richter M."/>
            <person name="Glockner F.O."/>
            <person name="Harder J."/>
        </authorList>
    </citation>
    <scope>NUCLEOTIDE SEQUENCE [LARGE SCALE GENOMIC DNA]</scope>
    <source>
        <strain evidence="1">K833</strain>
    </source>
</reference>
<organism evidence="1 2">
    <name type="scientific">Rhodopirellula islandica</name>
    <dbReference type="NCBI Taxonomy" id="595434"/>
    <lineage>
        <taxon>Bacteria</taxon>
        <taxon>Pseudomonadati</taxon>
        <taxon>Planctomycetota</taxon>
        <taxon>Planctomycetia</taxon>
        <taxon>Pirellulales</taxon>
        <taxon>Pirellulaceae</taxon>
        <taxon>Rhodopirellula</taxon>
    </lineage>
</organism>
<gene>
    <name evidence="1" type="ORF">RISK_004490</name>
</gene>
<keyword evidence="2" id="KW-1185">Reference proteome</keyword>
<dbReference type="PATRIC" id="fig|595434.4.peg.4263"/>
<accession>A0A0J1BAH5</accession>
<protein>
    <submittedName>
        <fullName evidence="1">Uncharacterized protein</fullName>
    </submittedName>
</protein>
<dbReference type="EMBL" id="LECT01000037">
    <property type="protein sequence ID" value="KLU03486.1"/>
    <property type="molecule type" value="Genomic_DNA"/>
</dbReference>
<dbReference type="AlphaFoldDB" id="A0A0J1BAH5"/>
<evidence type="ECO:0000313" key="2">
    <source>
        <dbReference type="Proteomes" id="UP000036367"/>
    </source>
</evidence>
<evidence type="ECO:0000313" key="1">
    <source>
        <dbReference type="EMBL" id="KLU03486.1"/>
    </source>
</evidence>